<sequence length="131" mass="14914">MMTLEDLRDTAIRPHHWSGASSSRASTSSGSNGFTVITKMTKRRGSSQIRQNNFNSNWKLTGSPYESFVYIDYFFHEKQSTKQICYPQAVHSKTGDLLRLRDSVRVNSIDGEPNFACICRLFNDPKTGKEK</sequence>
<dbReference type="EMBL" id="JH712604">
    <property type="protein sequence ID" value="EFO13025.1"/>
    <property type="molecule type" value="Genomic_DNA"/>
</dbReference>
<name>A0A1S0TFJ7_LOALO</name>
<organism evidence="1">
    <name type="scientific">Loa loa</name>
    <name type="common">Eye worm</name>
    <name type="synonym">Filaria loa</name>
    <dbReference type="NCBI Taxonomy" id="7209"/>
    <lineage>
        <taxon>Eukaryota</taxon>
        <taxon>Metazoa</taxon>
        <taxon>Ecdysozoa</taxon>
        <taxon>Nematoda</taxon>
        <taxon>Chromadorea</taxon>
        <taxon>Rhabditida</taxon>
        <taxon>Spirurina</taxon>
        <taxon>Spiruromorpha</taxon>
        <taxon>Filarioidea</taxon>
        <taxon>Onchocercidae</taxon>
        <taxon>Loa</taxon>
    </lineage>
</organism>
<evidence type="ECO:0000313" key="1">
    <source>
        <dbReference type="EMBL" id="EFO13025.1"/>
    </source>
</evidence>
<dbReference type="InParanoid" id="A0A1S0TFJ7"/>
<protein>
    <submittedName>
        <fullName evidence="1">Uncharacterized protein</fullName>
    </submittedName>
</protein>
<dbReference type="RefSeq" id="XP_003151044.1">
    <property type="nucleotide sequence ID" value="XM_003150996.2"/>
</dbReference>
<dbReference type="CTD" id="9952997"/>
<dbReference type="AlphaFoldDB" id="A0A1S0TFJ7"/>
<gene>
    <name evidence="1" type="ORF">LOAG_15505</name>
</gene>
<accession>A0A1S0TFJ7</accession>
<dbReference type="GeneID" id="9952997"/>
<dbReference type="OrthoDB" id="1922186at2759"/>
<proteinExistence type="predicted"/>
<reference evidence="1" key="1">
    <citation type="submission" date="2012-04" db="EMBL/GenBank/DDBJ databases">
        <title>The Genome Sequence of Loa loa.</title>
        <authorList>
            <consortium name="The Broad Institute Genome Sequencing Platform"/>
            <consortium name="Broad Institute Genome Sequencing Center for Infectious Disease"/>
            <person name="Nutman T.B."/>
            <person name="Fink D.L."/>
            <person name="Russ C."/>
            <person name="Young S."/>
            <person name="Zeng Q."/>
            <person name="Gargeya S."/>
            <person name="Alvarado L."/>
            <person name="Berlin A."/>
            <person name="Chapman S.B."/>
            <person name="Chen Z."/>
            <person name="Freedman E."/>
            <person name="Gellesch M."/>
            <person name="Goldberg J."/>
            <person name="Griggs A."/>
            <person name="Gujja S."/>
            <person name="Heilman E.R."/>
            <person name="Heiman D."/>
            <person name="Howarth C."/>
            <person name="Mehta T."/>
            <person name="Neiman D."/>
            <person name="Pearson M."/>
            <person name="Roberts A."/>
            <person name="Saif S."/>
            <person name="Shea T."/>
            <person name="Shenoy N."/>
            <person name="Sisk P."/>
            <person name="Stolte C."/>
            <person name="Sykes S."/>
            <person name="White J."/>
            <person name="Yandava C."/>
            <person name="Haas B."/>
            <person name="Henn M.R."/>
            <person name="Nusbaum C."/>
            <person name="Birren B."/>
        </authorList>
    </citation>
    <scope>NUCLEOTIDE SEQUENCE [LARGE SCALE GENOMIC DNA]</scope>
</reference>
<dbReference type="KEGG" id="loa:LOAG_15505"/>